<evidence type="ECO:0000256" key="2">
    <source>
        <dbReference type="ARBA" id="ARBA00009657"/>
    </source>
</evidence>
<dbReference type="InterPro" id="IPR036058">
    <property type="entry name" value="Kazal_dom_sf"/>
</dbReference>
<dbReference type="SUPFAM" id="SSF103473">
    <property type="entry name" value="MFS general substrate transporter"/>
    <property type="match status" value="1"/>
</dbReference>
<accession>A0A915KHR8</accession>
<keyword evidence="6 8" id="KW-0472">Membrane</keyword>
<dbReference type="SUPFAM" id="SSF100895">
    <property type="entry name" value="Kazal-type serine protease inhibitors"/>
    <property type="match status" value="1"/>
</dbReference>
<evidence type="ECO:0000256" key="6">
    <source>
        <dbReference type="ARBA" id="ARBA00023136"/>
    </source>
</evidence>
<dbReference type="Proteomes" id="UP000887565">
    <property type="component" value="Unplaced"/>
</dbReference>
<dbReference type="Pfam" id="PF03137">
    <property type="entry name" value="OATP"/>
    <property type="match status" value="1"/>
</dbReference>
<dbReference type="AlphaFoldDB" id="A0A915KHR8"/>
<keyword evidence="10" id="KW-1185">Reference proteome</keyword>
<sequence>MAVLESLSNDTFHLLVDESSHQDPKPDNLSISGVAILYSDNLNMKAGNPQQRNTKDNEKPILTIDSRSETGYFNATLAENQKNNEFSDVSSRRTDDSAIWGDLSMDIVDNKRNLSRPNTITPQIQKDGKNYYARCLLSLPCFDAHRHTTSCFCPWASVKMFCFLSCCLITVHGALATGYTFSVLTTIEKRFAINSVVSGLVISSYELGSLMSVVFVSYFGTHGNIPKWIGLGGISLSLGSLLFSFPHFIAPEYKPPNVNDSGPFICQSDPSNKDSVVIQKHTSSGGIFSIGLGGIIDYTPKEEAASYVYWLVFAQIFLGAGGSPIFTLGTAYIDNHVEKDNAAIYLAFMYVMMAVGPICGFLLGALMLGEYVDPFKVPPKMQSTSPYWVGLWWGGYIICSILYFLSSLPFFVFPRRLQASKELSDKESEYGKAWKKIPASISNLLSNGVYLVTSFCACIALAIVSGFTTFLPKYIETQFNLSPSSASGLTGLVAIPGACFGIFFGGWIIRYLKLEMKGVANYVFIVNCVSLVLLTMFFGFGCDNVSIAGLNTHYDANGNIYDVMNLTSTCNQKCACRSSSKYSPICGSNNVTYVSPCHAGCNVAIATGKQRTDIVGDVSWNTHNYSECSCIPLTMDATSSNISFSKTKYDSLLAQDMATAKEGICSSDCKMLAPFLILLFLISLAASNNQMPLVLTTLRSVSEEEKAFALGVQLVLVRLFGYIPSPMLYGAVIDSSCMLPSDSFVRSDQASCLLYDIKQFRYRFSTVSLSLMVLAFFLSLLLCWSVRKRYVPFSPPLTMSEIVLRLGDMENLHIRRSLTAGSLRSWVSDDSLYSRPRSPRHQKTLSC</sequence>
<dbReference type="GO" id="GO:0006811">
    <property type="term" value="P:monoatomic ion transport"/>
    <property type="evidence" value="ECO:0007669"/>
    <property type="project" value="UniProtKB-KW"/>
</dbReference>
<feature type="transmembrane region" description="Helical" evidence="8">
    <location>
        <begin position="389"/>
        <end position="413"/>
    </location>
</feature>
<dbReference type="GO" id="GO:0015347">
    <property type="term" value="F:sodium-independent organic anion transmembrane transporter activity"/>
    <property type="evidence" value="ECO:0007669"/>
    <property type="project" value="TreeGrafter"/>
</dbReference>
<evidence type="ECO:0000256" key="5">
    <source>
        <dbReference type="ARBA" id="ARBA00022989"/>
    </source>
</evidence>
<feature type="transmembrane region" description="Helical" evidence="8">
    <location>
        <begin position="449"/>
        <end position="471"/>
    </location>
</feature>
<feature type="transmembrane region" description="Helical" evidence="8">
    <location>
        <begin position="671"/>
        <end position="687"/>
    </location>
</feature>
<evidence type="ECO:0000313" key="11">
    <source>
        <dbReference type="WBParaSite" id="nRc.2.0.1.t38287-RA"/>
    </source>
</evidence>
<feature type="transmembrane region" description="Helical" evidence="8">
    <location>
        <begin position="160"/>
        <end position="179"/>
    </location>
</feature>
<dbReference type="InterPro" id="IPR002350">
    <property type="entry name" value="Kazal_dom"/>
</dbReference>
<feature type="transmembrane region" description="Helical" evidence="8">
    <location>
        <begin position="307"/>
        <end position="333"/>
    </location>
</feature>
<dbReference type="WBParaSite" id="nRc.2.0.1.t38287-RA">
    <property type="protein sequence ID" value="nRc.2.0.1.t38287-RA"/>
    <property type="gene ID" value="nRc.2.0.1.g38287"/>
</dbReference>
<organism evidence="10 11">
    <name type="scientific">Romanomermis culicivorax</name>
    <name type="common">Nematode worm</name>
    <dbReference type="NCBI Taxonomy" id="13658"/>
    <lineage>
        <taxon>Eukaryota</taxon>
        <taxon>Metazoa</taxon>
        <taxon>Ecdysozoa</taxon>
        <taxon>Nematoda</taxon>
        <taxon>Enoplea</taxon>
        <taxon>Dorylaimia</taxon>
        <taxon>Mermithida</taxon>
        <taxon>Mermithoidea</taxon>
        <taxon>Mermithidae</taxon>
        <taxon>Romanomermis</taxon>
    </lineage>
</organism>
<dbReference type="Gene3D" id="1.20.1250.20">
    <property type="entry name" value="MFS general substrate transporter like domains"/>
    <property type="match status" value="1"/>
</dbReference>
<dbReference type="InterPro" id="IPR036259">
    <property type="entry name" value="MFS_trans_sf"/>
</dbReference>
<feature type="transmembrane region" description="Helical" evidence="8">
    <location>
        <begin position="491"/>
        <end position="512"/>
    </location>
</feature>
<dbReference type="GO" id="GO:0016323">
    <property type="term" value="C:basolateral plasma membrane"/>
    <property type="evidence" value="ECO:0007669"/>
    <property type="project" value="TreeGrafter"/>
</dbReference>
<evidence type="ECO:0000256" key="1">
    <source>
        <dbReference type="ARBA" id="ARBA00004651"/>
    </source>
</evidence>
<feature type="transmembrane region" description="Helical" evidence="8">
    <location>
        <begin position="519"/>
        <end position="540"/>
    </location>
</feature>
<comment type="similarity">
    <text evidence="2 8">Belongs to the organo anion transporter (TC 2.A.60) family.</text>
</comment>
<dbReference type="InterPro" id="IPR004156">
    <property type="entry name" value="OATP"/>
</dbReference>
<keyword evidence="5 8" id="KW-1133">Transmembrane helix</keyword>
<feature type="transmembrane region" description="Helical" evidence="8">
    <location>
        <begin position="191"/>
        <end position="216"/>
    </location>
</feature>
<keyword evidence="8" id="KW-0813">Transport</keyword>
<keyword evidence="4 8" id="KW-0812">Transmembrane</keyword>
<dbReference type="NCBIfam" id="TIGR00805">
    <property type="entry name" value="oat"/>
    <property type="match status" value="1"/>
</dbReference>
<feature type="transmembrane region" description="Helical" evidence="8">
    <location>
        <begin position="764"/>
        <end position="784"/>
    </location>
</feature>
<keyword evidence="7" id="KW-1015">Disulfide bond</keyword>
<evidence type="ECO:0000256" key="7">
    <source>
        <dbReference type="ARBA" id="ARBA00023157"/>
    </source>
</evidence>
<feature type="transmembrane region" description="Helical" evidence="8">
    <location>
        <begin position="707"/>
        <end position="725"/>
    </location>
</feature>
<feature type="transmembrane region" description="Helical" evidence="8">
    <location>
        <begin position="345"/>
        <end position="369"/>
    </location>
</feature>
<dbReference type="PROSITE" id="PS51465">
    <property type="entry name" value="KAZAL_2"/>
    <property type="match status" value="1"/>
</dbReference>
<dbReference type="PANTHER" id="PTHR11388:SF142">
    <property type="entry name" value="SOLUTE CARRIER ORGANIC ANION TRANSPORTER FAMILY MEMBER 5A1"/>
    <property type="match status" value="1"/>
</dbReference>
<proteinExistence type="inferred from homology"/>
<keyword evidence="8" id="KW-0406">Ion transport</keyword>
<reference evidence="11" key="1">
    <citation type="submission" date="2022-11" db="UniProtKB">
        <authorList>
            <consortium name="WormBaseParasite"/>
        </authorList>
    </citation>
    <scope>IDENTIFICATION</scope>
</reference>
<keyword evidence="3" id="KW-1003">Cell membrane</keyword>
<feature type="transmembrane region" description="Helical" evidence="8">
    <location>
        <begin position="228"/>
        <end position="249"/>
    </location>
</feature>
<evidence type="ECO:0000256" key="4">
    <source>
        <dbReference type="ARBA" id="ARBA00022692"/>
    </source>
</evidence>
<evidence type="ECO:0000259" key="9">
    <source>
        <dbReference type="PROSITE" id="PS51465"/>
    </source>
</evidence>
<feature type="domain" description="Kazal-like" evidence="9">
    <location>
        <begin position="564"/>
        <end position="612"/>
    </location>
</feature>
<dbReference type="OMA" id="CMELIIV"/>
<comment type="subcellular location">
    <subcellularLocation>
        <location evidence="1 8">Cell membrane</location>
        <topology evidence="1 8">Multi-pass membrane protein</topology>
    </subcellularLocation>
</comment>
<dbReference type="PANTHER" id="PTHR11388">
    <property type="entry name" value="ORGANIC ANION TRANSPORTER"/>
    <property type="match status" value="1"/>
</dbReference>
<evidence type="ECO:0000256" key="8">
    <source>
        <dbReference type="RuleBase" id="RU362056"/>
    </source>
</evidence>
<evidence type="ECO:0000256" key="3">
    <source>
        <dbReference type="ARBA" id="ARBA00022475"/>
    </source>
</evidence>
<protein>
    <recommendedName>
        <fullName evidence="8">Solute carrier organic anion transporter family member</fullName>
    </recommendedName>
</protein>
<dbReference type="Gene3D" id="3.30.60.30">
    <property type="match status" value="1"/>
</dbReference>
<evidence type="ECO:0000313" key="10">
    <source>
        <dbReference type="Proteomes" id="UP000887565"/>
    </source>
</evidence>
<dbReference type="GO" id="GO:0043252">
    <property type="term" value="P:sodium-independent organic anion transport"/>
    <property type="evidence" value="ECO:0007669"/>
    <property type="project" value="TreeGrafter"/>
</dbReference>
<name>A0A915KHR8_ROMCU</name>
<dbReference type="Pfam" id="PF07648">
    <property type="entry name" value="Kazal_2"/>
    <property type="match status" value="1"/>
</dbReference>